<dbReference type="Gene3D" id="1.20.120.850">
    <property type="entry name" value="SWI2/SNF2 ATPases, N-terminal domain"/>
    <property type="match status" value="1"/>
</dbReference>
<evidence type="ECO:0000259" key="1">
    <source>
        <dbReference type="PROSITE" id="PS51192"/>
    </source>
</evidence>
<dbReference type="InterPro" id="IPR000330">
    <property type="entry name" value="SNF2_N"/>
</dbReference>
<dbReference type="GO" id="GO:0016887">
    <property type="term" value="F:ATP hydrolysis activity"/>
    <property type="evidence" value="ECO:0007669"/>
    <property type="project" value="InterPro"/>
</dbReference>
<protein>
    <recommendedName>
        <fullName evidence="1">Helicase ATP-binding domain-containing protein</fullName>
    </recommendedName>
</protein>
<dbReference type="InterPro" id="IPR016024">
    <property type="entry name" value="ARM-type_fold"/>
</dbReference>
<reference evidence="2 3" key="1">
    <citation type="journal article" date="2020" name="IScience">
        <title>Genome Sequencing of the Endangered Kingdonia uniflora (Circaeasteraceae, Ranunculales) Reveals Potential Mechanisms of Evolutionary Specialization.</title>
        <authorList>
            <person name="Sun Y."/>
            <person name="Deng T."/>
            <person name="Zhang A."/>
            <person name="Moore M.J."/>
            <person name="Landis J.B."/>
            <person name="Lin N."/>
            <person name="Zhang H."/>
            <person name="Zhang X."/>
            <person name="Huang J."/>
            <person name="Zhang X."/>
            <person name="Sun H."/>
            <person name="Wang H."/>
        </authorList>
    </citation>
    <scope>NUCLEOTIDE SEQUENCE [LARGE SCALE GENOMIC DNA]</scope>
    <source>
        <strain evidence="2">TB1705</strain>
        <tissue evidence="2">Leaf</tissue>
    </source>
</reference>
<dbReference type="CDD" id="cd17999">
    <property type="entry name" value="DEXHc_Mot1"/>
    <property type="match status" value="1"/>
</dbReference>
<evidence type="ECO:0000313" key="3">
    <source>
        <dbReference type="Proteomes" id="UP000541444"/>
    </source>
</evidence>
<feature type="domain" description="Helicase ATP-binding" evidence="1">
    <location>
        <begin position="166"/>
        <end position="335"/>
    </location>
</feature>
<name>A0A7J7PBT1_9MAGN</name>
<dbReference type="Gene3D" id="1.25.10.10">
    <property type="entry name" value="Leucine-rich Repeat Variant"/>
    <property type="match status" value="1"/>
</dbReference>
<dbReference type="EMBL" id="JACGCM010000067">
    <property type="protein sequence ID" value="KAF6176648.1"/>
    <property type="molecule type" value="Genomic_DNA"/>
</dbReference>
<gene>
    <name evidence="2" type="ORF">GIB67_034510</name>
</gene>
<organism evidence="2 3">
    <name type="scientific">Kingdonia uniflora</name>
    <dbReference type="NCBI Taxonomy" id="39325"/>
    <lineage>
        <taxon>Eukaryota</taxon>
        <taxon>Viridiplantae</taxon>
        <taxon>Streptophyta</taxon>
        <taxon>Embryophyta</taxon>
        <taxon>Tracheophyta</taxon>
        <taxon>Spermatophyta</taxon>
        <taxon>Magnoliopsida</taxon>
        <taxon>Ranunculales</taxon>
        <taxon>Circaeasteraceae</taxon>
        <taxon>Kingdonia</taxon>
    </lineage>
</organism>
<comment type="caution">
    <text evidence="2">The sequence shown here is derived from an EMBL/GenBank/DDBJ whole genome shotgun (WGS) entry which is preliminary data.</text>
</comment>
<dbReference type="Proteomes" id="UP000541444">
    <property type="component" value="Unassembled WGS sequence"/>
</dbReference>
<dbReference type="GO" id="GO:0005524">
    <property type="term" value="F:ATP binding"/>
    <property type="evidence" value="ECO:0007669"/>
    <property type="project" value="InterPro"/>
</dbReference>
<dbReference type="OrthoDB" id="10252227at2759"/>
<dbReference type="PANTHER" id="PTHR36498:SF1">
    <property type="entry name" value="TATA-BINDING PROTEIN-ASSOCIATED FACTOR 172"/>
    <property type="match status" value="1"/>
</dbReference>
<accession>A0A7J7PBT1</accession>
<dbReference type="GO" id="GO:0017025">
    <property type="term" value="F:TBP-class protein binding"/>
    <property type="evidence" value="ECO:0007669"/>
    <property type="project" value="InterPro"/>
</dbReference>
<dbReference type="AlphaFoldDB" id="A0A7J7PBT1"/>
<sequence>MAKAMAISVMGSVIEKAVPMLGDTSSIHARQGAGMLVRLLVEGLGMEMVPYSPLLVVPLLRCMSDSDPCVRQSVTHSFAALVPLLPLARVLPPPLGLGEGVSSRSTEDAQFLEQLLDNSHIDDYKLFIEIKVALRRFGRNVMLQTLAHILVTIGLRYQQEGINWLSFLKRFKLHGILCDDIGLGKTLQASAIVASDIAERRASNNGKDLLSLIIYPSTLVGQWAYEIEKYIDTSVMKPLLYVGSVLERTSLRCYFEKHNVIITSYDVVRKDIDYLEELDWNYCILDEGHIIKNSKSKITGSVKQLKAEHRLILSGTPIQNSILKLWSLFDFLMPGFHGTERQVDDDSVLPIQFQTAYGKPLLASKDSKCSAKFSEAGTLAMEALHKQVMPFLLRRTKDEALSDLPEKTIQDRYCDLSPVQLKLYEQFSGSDVRKDISTLVKVNEAAETPEADSRSPKASSHVFQALKYLLKLCSHPLLVVDKKSPDSLMSILSELISCTDIMSHLRELHHSPKLVALQEILEECGIGMDISTEGSIGVGQHRVLIFAQHKHYHILAVGWLR</sequence>
<dbReference type="PROSITE" id="PS51192">
    <property type="entry name" value="HELICASE_ATP_BIND_1"/>
    <property type="match status" value="1"/>
</dbReference>
<dbReference type="Pfam" id="PF00176">
    <property type="entry name" value="SNF2-rel_dom"/>
    <property type="match status" value="1"/>
</dbReference>
<dbReference type="SUPFAM" id="SSF48371">
    <property type="entry name" value="ARM repeat"/>
    <property type="match status" value="1"/>
</dbReference>
<dbReference type="InterPro" id="IPR011989">
    <property type="entry name" value="ARM-like"/>
</dbReference>
<dbReference type="PANTHER" id="PTHR36498">
    <property type="entry name" value="TATA-BINDING PROTEIN-ASSOCIATED FACTOR 172"/>
    <property type="match status" value="1"/>
</dbReference>
<evidence type="ECO:0000313" key="2">
    <source>
        <dbReference type="EMBL" id="KAF6176648.1"/>
    </source>
</evidence>
<keyword evidence="3" id="KW-1185">Reference proteome</keyword>
<dbReference type="InterPro" id="IPR027417">
    <property type="entry name" value="P-loop_NTPase"/>
</dbReference>
<dbReference type="Gene3D" id="3.40.50.10810">
    <property type="entry name" value="Tandem AAA-ATPase domain"/>
    <property type="match status" value="1"/>
</dbReference>
<dbReference type="SUPFAM" id="SSF52540">
    <property type="entry name" value="P-loop containing nucleoside triphosphate hydrolases"/>
    <property type="match status" value="2"/>
</dbReference>
<proteinExistence type="predicted"/>
<dbReference type="InterPro" id="IPR014001">
    <property type="entry name" value="Helicase_ATP-bd"/>
</dbReference>
<dbReference type="SMART" id="SM00487">
    <property type="entry name" value="DEXDc"/>
    <property type="match status" value="1"/>
</dbReference>
<dbReference type="InterPro" id="IPR038718">
    <property type="entry name" value="SNF2-like_sf"/>
</dbReference>
<dbReference type="GO" id="GO:0003677">
    <property type="term" value="F:DNA binding"/>
    <property type="evidence" value="ECO:0007669"/>
    <property type="project" value="InterPro"/>
</dbReference>
<dbReference type="InterPro" id="IPR044078">
    <property type="entry name" value="Mot1_ATP-bd"/>
</dbReference>
<dbReference type="InterPro" id="IPR044972">
    <property type="entry name" value="Mot1"/>
</dbReference>